<dbReference type="Gene3D" id="3.40.50.150">
    <property type="entry name" value="Vaccinia Virus protein VP39"/>
    <property type="match status" value="1"/>
</dbReference>
<keyword evidence="1 6" id="KW-0963">Cytoplasm</keyword>
<keyword evidence="4 6" id="KW-0808">Transferase</keyword>
<dbReference type="GO" id="GO:0070043">
    <property type="term" value="F:rRNA (guanine-N7-)-methyltransferase activity"/>
    <property type="evidence" value="ECO:0007669"/>
    <property type="project" value="UniProtKB-UniRule"/>
</dbReference>
<feature type="binding site" evidence="6">
    <location>
        <position position="83"/>
    </location>
    <ligand>
        <name>S-adenosyl-L-methionine</name>
        <dbReference type="ChEBI" id="CHEBI:59789"/>
    </ligand>
</feature>
<dbReference type="GO" id="GO:0005829">
    <property type="term" value="C:cytosol"/>
    <property type="evidence" value="ECO:0007669"/>
    <property type="project" value="TreeGrafter"/>
</dbReference>
<dbReference type="FunFam" id="3.40.50.150:FF:000041">
    <property type="entry name" value="Ribosomal RNA small subunit methyltransferase G"/>
    <property type="match status" value="1"/>
</dbReference>
<accession>A0A9E8LZ86</accession>
<dbReference type="KEGG" id="fhl:OE105_12120"/>
<dbReference type="PANTHER" id="PTHR31760">
    <property type="entry name" value="S-ADENOSYL-L-METHIONINE-DEPENDENT METHYLTRANSFERASES SUPERFAMILY PROTEIN"/>
    <property type="match status" value="1"/>
</dbReference>
<feature type="binding site" evidence="6">
    <location>
        <position position="148"/>
    </location>
    <ligand>
        <name>S-adenosyl-L-methionine</name>
        <dbReference type="ChEBI" id="CHEBI:59789"/>
    </ligand>
</feature>
<evidence type="ECO:0000313" key="8">
    <source>
        <dbReference type="EMBL" id="WAA12291.1"/>
    </source>
</evidence>
<keyword evidence="5 6" id="KW-0949">S-adenosyl-L-methionine</keyword>
<evidence type="ECO:0000313" key="9">
    <source>
        <dbReference type="Proteomes" id="UP001164726"/>
    </source>
</evidence>
<evidence type="ECO:0000256" key="4">
    <source>
        <dbReference type="ARBA" id="ARBA00022679"/>
    </source>
</evidence>
<dbReference type="EMBL" id="CP106877">
    <property type="protein sequence ID" value="WAA12291.1"/>
    <property type="molecule type" value="Genomic_DNA"/>
</dbReference>
<feature type="binding site" evidence="6">
    <location>
        <position position="78"/>
    </location>
    <ligand>
        <name>S-adenosyl-L-methionine</name>
        <dbReference type="ChEBI" id="CHEBI:59789"/>
    </ligand>
</feature>
<evidence type="ECO:0000256" key="6">
    <source>
        <dbReference type="HAMAP-Rule" id="MF_00074"/>
    </source>
</evidence>
<dbReference type="AlphaFoldDB" id="A0A9E8LZ86"/>
<dbReference type="CDD" id="cd02440">
    <property type="entry name" value="AdoMet_MTases"/>
    <property type="match status" value="1"/>
</dbReference>
<evidence type="ECO:0000256" key="5">
    <source>
        <dbReference type="ARBA" id="ARBA00022691"/>
    </source>
</evidence>
<organism evidence="8 9">
    <name type="scientific">Fervidibacillus halotolerans</name>
    <dbReference type="NCBI Taxonomy" id="2980027"/>
    <lineage>
        <taxon>Bacteria</taxon>
        <taxon>Bacillati</taxon>
        <taxon>Bacillota</taxon>
        <taxon>Bacilli</taxon>
        <taxon>Bacillales</taxon>
        <taxon>Bacillaceae</taxon>
        <taxon>Fervidibacillus</taxon>
    </lineage>
</organism>
<feature type="binding site" evidence="6">
    <location>
        <begin position="129"/>
        <end position="130"/>
    </location>
    <ligand>
        <name>S-adenosyl-L-methionine</name>
        <dbReference type="ChEBI" id="CHEBI:59789"/>
    </ligand>
</feature>
<dbReference type="InterPro" id="IPR029063">
    <property type="entry name" value="SAM-dependent_MTases_sf"/>
</dbReference>
<dbReference type="SUPFAM" id="SSF53335">
    <property type="entry name" value="S-adenosyl-L-methionine-dependent methyltransferases"/>
    <property type="match status" value="1"/>
</dbReference>
<reference evidence="8" key="1">
    <citation type="submission" date="2022-09" db="EMBL/GenBank/DDBJ databases">
        <title>Complete Genomes of Fervidibacillus albus and Fervidibacillus halotolerans isolated from tidal flat sediments.</title>
        <authorList>
            <person name="Kwon K.K."/>
            <person name="Yang S.-H."/>
            <person name="Park M.J."/>
            <person name="Oh H.-M."/>
        </authorList>
    </citation>
    <scope>NUCLEOTIDE SEQUENCE</scope>
    <source>
        <strain evidence="8">MEBiC13594</strain>
    </source>
</reference>
<keyword evidence="3 6" id="KW-0489">Methyltransferase</keyword>
<evidence type="ECO:0000256" key="7">
    <source>
        <dbReference type="SAM" id="MobiDB-lite"/>
    </source>
</evidence>
<dbReference type="RefSeq" id="WP_275420430.1">
    <property type="nucleotide sequence ID" value="NZ_CP106877.1"/>
</dbReference>
<name>A0A9E8LZ86_9BACI</name>
<protein>
    <recommendedName>
        <fullName evidence="6">Ribosomal RNA small subunit methyltransferase G</fullName>
        <ecNumber evidence="6">2.1.1.-</ecNumber>
    </recommendedName>
    <alternativeName>
        <fullName evidence="6">16S rRNA 7-methylguanosine methyltransferase</fullName>
        <shortName evidence="6">16S rRNA m7G methyltransferase</shortName>
    </alternativeName>
</protein>
<keyword evidence="9" id="KW-1185">Reference proteome</keyword>
<evidence type="ECO:0000256" key="1">
    <source>
        <dbReference type="ARBA" id="ARBA00022490"/>
    </source>
</evidence>
<comment type="caution">
    <text evidence="6">Lacks conserved residue(s) required for the propagation of feature annotation.</text>
</comment>
<feature type="region of interest" description="Disordered" evidence="7">
    <location>
        <begin position="220"/>
        <end position="239"/>
    </location>
</feature>
<keyword evidence="2 6" id="KW-0698">rRNA processing</keyword>
<proteinExistence type="inferred from homology"/>
<dbReference type="PANTHER" id="PTHR31760:SF0">
    <property type="entry name" value="S-ADENOSYL-L-METHIONINE-DEPENDENT METHYLTRANSFERASES SUPERFAMILY PROTEIN"/>
    <property type="match status" value="1"/>
</dbReference>
<dbReference type="Proteomes" id="UP001164726">
    <property type="component" value="Chromosome"/>
</dbReference>
<dbReference type="EC" id="2.1.1.-" evidence="6"/>
<evidence type="ECO:0000256" key="3">
    <source>
        <dbReference type="ARBA" id="ARBA00022603"/>
    </source>
</evidence>
<sequence>MNIDQFQTALKNKGIQITERQLQQFEQYYQLLIQWNKKVNLTAITEKEDVYLKHFYDSLSVAFYHNFEGKDYNLCDVGAGAGFPSIPLKIMFPKLQVTIVDSLKKRIVFLQHLVDQLQLDGVQLYHDRAEVFGQNPAHRERYDLVIARAVANLSVLSEYCLPLVKVGGVFLAMKGSSGMQELEDGKGAINRLGGRLIKQSVFRLPLEESERMIIHIKKEKHTPNKFPRKPGVPAKNPLM</sequence>
<dbReference type="Pfam" id="PF02527">
    <property type="entry name" value="GidB"/>
    <property type="match status" value="1"/>
</dbReference>
<comment type="function">
    <text evidence="6">Specifically methylates the N7 position of guanine in position 535 of 16S rRNA.</text>
</comment>
<comment type="similarity">
    <text evidence="6">Belongs to the methyltransferase superfamily. RNA methyltransferase RsmG family.</text>
</comment>
<dbReference type="NCBIfam" id="TIGR00138">
    <property type="entry name" value="rsmG_gidB"/>
    <property type="match status" value="1"/>
</dbReference>
<comment type="subcellular location">
    <subcellularLocation>
        <location evidence="6">Cytoplasm</location>
    </subcellularLocation>
</comment>
<gene>
    <name evidence="6 8" type="primary">rsmG</name>
    <name evidence="8" type="ORF">OE105_12120</name>
</gene>
<dbReference type="HAMAP" id="MF_00074">
    <property type="entry name" value="16SrRNA_methyltr_G"/>
    <property type="match status" value="1"/>
</dbReference>
<evidence type="ECO:0000256" key="2">
    <source>
        <dbReference type="ARBA" id="ARBA00022552"/>
    </source>
</evidence>
<dbReference type="InterPro" id="IPR003682">
    <property type="entry name" value="rRNA_ssu_MeTfrase_G"/>
</dbReference>